<name>A0A0E9WI83_ANGAN</name>
<dbReference type="AlphaFoldDB" id="A0A0E9WI83"/>
<accession>A0A0E9WI83</accession>
<evidence type="ECO:0000313" key="1">
    <source>
        <dbReference type="EMBL" id="JAH89996.1"/>
    </source>
</evidence>
<protein>
    <submittedName>
        <fullName evidence="1">Uncharacterized protein</fullName>
    </submittedName>
</protein>
<proteinExistence type="predicted"/>
<sequence>MVLSWILGISFVFELISFSTKGLVSVTRHLRLQLFGPHLFGLSDYNLFNSNVISL</sequence>
<reference evidence="1" key="2">
    <citation type="journal article" date="2015" name="Fish Shellfish Immunol.">
        <title>Early steps in the European eel (Anguilla anguilla)-Vibrio vulnificus interaction in the gills: Role of the RtxA13 toxin.</title>
        <authorList>
            <person name="Callol A."/>
            <person name="Pajuelo D."/>
            <person name="Ebbesson L."/>
            <person name="Teles M."/>
            <person name="MacKenzie S."/>
            <person name="Amaro C."/>
        </authorList>
    </citation>
    <scope>NUCLEOTIDE SEQUENCE</scope>
</reference>
<organism evidence="1">
    <name type="scientific">Anguilla anguilla</name>
    <name type="common">European freshwater eel</name>
    <name type="synonym">Muraena anguilla</name>
    <dbReference type="NCBI Taxonomy" id="7936"/>
    <lineage>
        <taxon>Eukaryota</taxon>
        <taxon>Metazoa</taxon>
        <taxon>Chordata</taxon>
        <taxon>Craniata</taxon>
        <taxon>Vertebrata</taxon>
        <taxon>Euteleostomi</taxon>
        <taxon>Actinopterygii</taxon>
        <taxon>Neopterygii</taxon>
        <taxon>Teleostei</taxon>
        <taxon>Anguilliformes</taxon>
        <taxon>Anguillidae</taxon>
        <taxon>Anguilla</taxon>
    </lineage>
</organism>
<reference evidence="1" key="1">
    <citation type="submission" date="2014-11" db="EMBL/GenBank/DDBJ databases">
        <authorList>
            <person name="Amaro Gonzalez C."/>
        </authorList>
    </citation>
    <scope>NUCLEOTIDE SEQUENCE</scope>
</reference>
<dbReference type="EMBL" id="GBXM01018581">
    <property type="protein sequence ID" value="JAH89996.1"/>
    <property type="molecule type" value="Transcribed_RNA"/>
</dbReference>